<dbReference type="EMBL" id="VSSQ01050563">
    <property type="protein sequence ID" value="MPN04642.1"/>
    <property type="molecule type" value="Genomic_DNA"/>
</dbReference>
<name>A0A645ETU5_9ZZZZ</name>
<gene>
    <name evidence="1" type="ORF">SDC9_151887</name>
</gene>
<protein>
    <submittedName>
        <fullName evidence="1">Uncharacterized protein</fullName>
    </submittedName>
</protein>
<dbReference type="AlphaFoldDB" id="A0A645ETU5"/>
<accession>A0A645ETU5</accession>
<comment type="caution">
    <text evidence="1">The sequence shown here is derived from an EMBL/GenBank/DDBJ whole genome shotgun (WGS) entry which is preliminary data.</text>
</comment>
<reference evidence="1" key="1">
    <citation type="submission" date="2019-08" db="EMBL/GenBank/DDBJ databases">
        <authorList>
            <person name="Kucharzyk K."/>
            <person name="Murdoch R.W."/>
            <person name="Higgins S."/>
            <person name="Loffler F."/>
        </authorList>
    </citation>
    <scope>NUCLEOTIDE SEQUENCE</scope>
</reference>
<proteinExistence type="predicted"/>
<evidence type="ECO:0000313" key="1">
    <source>
        <dbReference type="EMBL" id="MPN04642.1"/>
    </source>
</evidence>
<organism evidence="1">
    <name type="scientific">bioreactor metagenome</name>
    <dbReference type="NCBI Taxonomy" id="1076179"/>
    <lineage>
        <taxon>unclassified sequences</taxon>
        <taxon>metagenomes</taxon>
        <taxon>ecological metagenomes</taxon>
    </lineage>
</organism>
<sequence length="176" mass="19619">MLRFIQRFDHFPVGSRHDARRVLKRQLVLSDEHIKQVRHDLSIGHEAALVAEHFDIAAVCVIRGDLAVVHDREVEHRERMRAAPPARRVRREAAVRGPKIPLVGIELEKVADVLGVADALKSAHVFAAGENVRAVNIAVDVHHNAGGVFVLVNLRQLQPAPFGLDEVAPDDRRGRH</sequence>